<dbReference type="CDD" id="cd14750">
    <property type="entry name" value="PBP2_TMBP"/>
    <property type="match status" value="1"/>
</dbReference>
<feature type="chain" id="PRO_5045294093" evidence="4">
    <location>
        <begin position="25"/>
        <end position="412"/>
    </location>
</feature>
<evidence type="ECO:0000256" key="1">
    <source>
        <dbReference type="ARBA" id="ARBA00008520"/>
    </source>
</evidence>
<dbReference type="EMBL" id="JAUYVI010000005">
    <property type="protein sequence ID" value="MDQ7249435.1"/>
    <property type="molecule type" value="Genomic_DNA"/>
</dbReference>
<feature type="signal peptide" evidence="4">
    <location>
        <begin position="1"/>
        <end position="24"/>
    </location>
</feature>
<dbReference type="Proteomes" id="UP001230156">
    <property type="component" value="Unassembled WGS sequence"/>
</dbReference>
<dbReference type="InterPro" id="IPR006059">
    <property type="entry name" value="SBP"/>
</dbReference>
<dbReference type="Gene3D" id="3.40.190.10">
    <property type="entry name" value="Periplasmic binding protein-like II"/>
    <property type="match status" value="2"/>
</dbReference>
<dbReference type="RefSeq" id="WP_379957407.1">
    <property type="nucleotide sequence ID" value="NZ_JAUYVI010000005.1"/>
</dbReference>
<reference evidence="6" key="1">
    <citation type="submission" date="2023-08" db="EMBL/GenBank/DDBJ databases">
        <title>Rhodospirillaceae gen. nov., a novel taxon isolated from the Yangtze River Yuezi River estuary sludge.</title>
        <authorList>
            <person name="Ruan L."/>
        </authorList>
    </citation>
    <scope>NUCLEOTIDE SEQUENCE [LARGE SCALE GENOMIC DNA]</scope>
    <source>
        <strain evidence="6">R-7</strain>
    </source>
</reference>
<keyword evidence="6" id="KW-1185">Reference proteome</keyword>
<dbReference type="SUPFAM" id="SSF53850">
    <property type="entry name" value="Periplasmic binding protein-like II"/>
    <property type="match status" value="1"/>
</dbReference>
<evidence type="ECO:0000256" key="4">
    <source>
        <dbReference type="SAM" id="SignalP"/>
    </source>
</evidence>
<protein>
    <submittedName>
        <fullName evidence="5">ABC transporter substrate-binding protein</fullName>
    </submittedName>
</protein>
<keyword evidence="3 4" id="KW-0732">Signal</keyword>
<dbReference type="PANTHER" id="PTHR30061">
    <property type="entry name" value="MALTOSE-BINDING PERIPLASMIC PROTEIN"/>
    <property type="match status" value="1"/>
</dbReference>
<sequence>MLRAGSLIAASLALCAAFIQPAAAKVTISISCSSLGIEMELCRDGAQAWAQKTGNEVRLVSTPADAQERLALYQSLLASKSDKVDIFQIDVVWPGILANQFLDLNQFIEPAKLDGYFQTLIANNTVDGKLIAVPWFVDAGMLYYRKDLLDKYQLKAPETWAELEQAAKKVMEGEKGIQGYVFQGKAYEGLVCNALEWITSNGGGGLLDHAGQATFNNPQAAAALDRAKGWIGTIAPQGVLGYDEEQARGAFQSGKAVFMRNWPYAWALVNAPDSPVKDKVGVVPLPKGDGEHAVHTGTLGGQSLAVSKHSAHPKEAVDLILYLAGAEEEKRRAIKGSFNPSLKSVYNEPELKQDPFFSTFSTILSSVATRPAAVAGKGYNQFSSQFVRAVHATLQGQGSAADNLSGIRTSWK</sequence>
<dbReference type="PANTHER" id="PTHR30061:SF50">
    <property type="entry name" value="MALTOSE_MALTODEXTRIN-BINDING PERIPLASMIC PROTEIN"/>
    <property type="match status" value="1"/>
</dbReference>
<proteinExistence type="inferred from homology"/>
<comment type="caution">
    <text evidence="5">The sequence shown here is derived from an EMBL/GenBank/DDBJ whole genome shotgun (WGS) entry which is preliminary data.</text>
</comment>
<evidence type="ECO:0000313" key="6">
    <source>
        <dbReference type="Proteomes" id="UP001230156"/>
    </source>
</evidence>
<evidence type="ECO:0000313" key="5">
    <source>
        <dbReference type="EMBL" id="MDQ7249435.1"/>
    </source>
</evidence>
<dbReference type="Pfam" id="PF01547">
    <property type="entry name" value="SBP_bac_1"/>
    <property type="match status" value="1"/>
</dbReference>
<evidence type="ECO:0000256" key="2">
    <source>
        <dbReference type="ARBA" id="ARBA00022448"/>
    </source>
</evidence>
<name>A0ABU0YQK7_9PROT</name>
<gene>
    <name evidence="5" type="ORF">Q8A70_17235</name>
</gene>
<evidence type="ECO:0000256" key="3">
    <source>
        <dbReference type="ARBA" id="ARBA00022729"/>
    </source>
</evidence>
<accession>A0ABU0YQK7</accession>
<organism evidence="5 6">
    <name type="scientific">Dongia sedimenti</name>
    <dbReference type="NCBI Taxonomy" id="3064282"/>
    <lineage>
        <taxon>Bacteria</taxon>
        <taxon>Pseudomonadati</taxon>
        <taxon>Pseudomonadota</taxon>
        <taxon>Alphaproteobacteria</taxon>
        <taxon>Rhodospirillales</taxon>
        <taxon>Dongiaceae</taxon>
        <taxon>Dongia</taxon>
    </lineage>
</organism>
<comment type="similarity">
    <text evidence="1">Belongs to the bacterial solute-binding protein 1 family.</text>
</comment>
<keyword evidence="2" id="KW-0813">Transport</keyword>